<keyword evidence="5 10" id="KW-0812">Transmembrane</keyword>
<dbReference type="InterPro" id="IPR002010">
    <property type="entry name" value="T3SS_IM_R"/>
</dbReference>
<evidence type="ECO:0000256" key="3">
    <source>
        <dbReference type="ARBA" id="ARBA00021717"/>
    </source>
</evidence>
<feature type="transmembrane region" description="Helical" evidence="10">
    <location>
        <begin position="75"/>
        <end position="101"/>
    </location>
</feature>
<evidence type="ECO:0000256" key="5">
    <source>
        <dbReference type="ARBA" id="ARBA00022692"/>
    </source>
</evidence>
<dbReference type="Pfam" id="PF01311">
    <property type="entry name" value="Bac_export_1"/>
    <property type="match status" value="1"/>
</dbReference>
<sequence length="251" mass="25762">MTDLPFDVTGFLILFARIGAVLMLLPAFSEEAIPAQIRLLLGMGFTAGLFGLLHGRLTPAQLTDTALPGIIISELLVGLAIGSIISIVFKAAAIAGGIVSMQIGLSSALVSDPALGGQSPMIAHFVAVAATVVCLAMGVHHLWIGSMIQSYTVFPVGGLPPAEDFARLAISAVGHAMGLGLGMAAPLIVYGIVFNVALGLAARMAPAIQVFFITQPLNIMMGFALFAVTIGASLTAFANAMAAFLQSGWQA</sequence>
<keyword evidence="6 10" id="KW-1133">Transmembrane helix</keyword>
<dbReference type="AlphaFoldDB" id="A0A7W9EF07"/>
<dbReference type="GO" id="GO:0006605">
    <property type="term" value="P:protein targeting"/>
    <property type="evidence" value="ECO:0007669"/>
    <property type="project" value="UniProtKB-UniRule"/>
</dbReference>
<dbReference type="EMBL" id="JACIJC010000002">
    <property type="protein sequence ID" value="MBB5685221.1"/>
    <property type="molecule type" value="Genomic_DNA"/>
</dbReference>
<comment type="similarity">
    <text evidence="2 10">Belongs to the FliR/MopE/SpaR family.</text>
</comment>
<evidence type="ECO:0000256" key="1">
    <source>
        <dbReference type="ARBA" id="ARBA00002578"/>
    </source>
</evidence>
<keyword evidence="11" id="KW-0966">Cell projection</keyword>
<evidence type="ECO:0000313" key="12">
    <source>
        <dbReference type="Proteomes" id="UP000549617"/>
    </source>
</evidence>
<keyword evidence="11" id="KW-0969">Cilium</keyword>
<protein>
    <recommendedName>
        <fullName evidence="3 9">Flagellar biosynthetic protein FliR</fullName>
    </recommendedName>
</protein>
<gene>
    <name evidence="11" type="ORF">FHS49_001229</name>
</gene>
<evidence type="ECO:0000256" key="7">
    <source>
        <dbReference type="ARBA" id="ARBA00023136"/>
    </source>
</evidence>
<dbReference type="GO" id="GO:0009425">
    <property type="term" value="C:bacterial-type flagellum basal body"/>
    <property type="evidence" value="ECO:0007669"/>
    <property type="project" value="UniProtKB-SubCell"/>
</dbReference>
<organism evidence="11 12">
    <name type="scientific">Sphingobium boeckii</name>
    <dbReference type="NCBI Taxonomy" id="1082345"/>
    <lineage>
        <taxon>Bacteria</taxon>
        <taxon>Pseudomonadati</taxon>
        <taxon>Pseudomonadota</taxon>
        <taxon>Alphaproteobacteria</taxon>
        <taxon>Sphingomonadales</taxon>
        <taxon>Sphingomonadaceae</taxon>
        <taxon>Sphingobium</taxon>
    </lineage>
</organism>
<feature type="transmembrane region" description="Helical" evidence="10">
    <location>
        <begin position="122"/>
        <end position="145"/>
    </location>
</feature>
<feature type="transmembrane region" description="Helical" evidence="10">
    <location>
        <begin position="6"/>
        <end position="25"/>
    </location>
</feature>
<dbReference type="InterPro" id="IPR006303">
    <property type="entry name" value="FliR"/>
</dbReference>
<evidence type="ECO:0000256" key="10">
    <source>
        <dbReference type="RuleBase" id="RU362071"/>
    </source>
</evidence>
<reference evidence="11 12" key="1">
    <citation type="submission" date="2020-08" db="EMBL/GenBank/DDBJ databases">
        <title>Genomic Encyclopedia of Type Strains, Phase IV (KMG-IV): sequencing the most valuable type-strain genomes for metagenomic binning, comparative biology and taxonomic classification.</title>
        <authorList>
            <person name="Goeker M."/>
        </authorList>
    </citation>
    <scope>NUCLEOTIDE SEQUENCE [LARGE SCALE GENOMIC DNA]</scope>
    <source>
        <strain evidence="11 12">DSM 25079</strain>
    </source>
</reference>
<evidence type="ECO:0000256" key="4">
    <source>
        <dbReference type="ARBA" id="ARBA00022475"/>
    </source>
</evidence>
<dbReference type="GO" id="GO:0005886">
    <property type="term" value="C:plasma membrane"/>
    <property type="evidence" value="ECO:0007669"/>
    <property type="project" value="UniProtKB-SubCell"/>
</dbReference>
<dbReference type="PRINTS" id="PR00953">
    <property type="entry name" value="TYPE3IMRPROT"/>
</dbReference>
<keyword evidence="11" id="KW-0282">Flagellum</keyword>
<accession>A0A7W9EF07</accession>
<dbReference type="Proteomes" id="UP000549617">
    <property type="component" value="Unassembled WGS sequence"/>
</dbReference>
<dbReference type="GO" id="GO:0044780">
    <property type="term" value="P:bacterial-type flagellum assembly"/>
    <property type="evidence" value="ECO:0007669"/>
    <property type="project" value="UniProtKB-UniRule"/>
</dbReference>
<evidence type="ECO:0000256" key="9">
    <source>
        <dbReference type="NCBIfam" id="TIGR01400"/>
    </source>
</evidence>
<comment type="function">
    <text evidence="1 10">Role in flagellar biosynthesis.</text>
</comment>
<comment type="subcellular location">
    <subcellularLocation>
        <location evidence="10">Cell membrane</location>
        <topology evidence="10">Multi-pass membrane protein</topology>
    </subcellularLocation>
    <subcellularLocation>
        <location evidence="10">Bacterial flagellum basal body</location>
    </subcellularLocation>
</comment>
<evidence type="ECO:0000313" key="11">
    <source>
        <dbReference type="EMBL" id="MBB5685221.1"/>
    </source>
</evidence>
<name>A0A7W9EF07_9SPHN</name>
<evidence type="ECO:0000256" key="2">
    <source>
        <dbReference type="ARBA" id="ARBA00009772"/>
    </source>
</evidence>
<dbReference type="RefSeq" id="WP_184016395.1">
    <property type="nucleotide sequence ID" value="NZ_JACIJC010000002.1"/>
</dbReference>
<dbReference type="NCBIfam" id="TIGR01400">
    <property type="entry name" value="fliR"/>
    <property type="match status" value="1"/>
</dbReference>
<dbReference type="PANTHER" id="PTHR30065">
    <property type="entry name" value="FLAGELLAR BIOSYNTHETIC PROTEIN FLIR"/>
    <property type="match status" value="1"/>
</dbReference>
<keyword evidence="7 10" id="KW-0472">Membrane</keyword>
<keyword evidence="4 10" id="KW-1003">Cell membrane</keyword>
<evidence type="ECO:0000256" key="8">
    <source>
        <dbReference type="ARBA" id="ARBA00023143"/>
    </source>
</evidence>
<feature type="transmembrane region" description="Helical" evidence="10">
    <location>
        <begin position="219"/>
        <end position="245"/>
    </location>
</feature>
<feature type="transmembrane region" description="Helical" evidence="10">
    <location>
        <begin position="37"/>
        <end position="55"/>
    </location>
</feature>
<comment type="caution">
    <text evidence="11">The sequence shown here is derived from an EMBL/GenBank/DDBJ whole genome shotgun (WGS) entry which is preliminary data.</text>
</comment>
<keyword evidence="8 10" id="KW-0975">Bacterial flagellum</keyword>
<keyword evidence="12" id="KW-1185">Reference proteome</keyword>
<proteinExistence type="inferred from homology"/>
<dbReference type="PANTHER" id="PTHR30065:SF8">
    <property type="entry name" value="FLAGELLAR BIOSYNTHETIC PROTEIN FLIR"/>
    <property type="match status" value="1"/>
</dbReference>
<evidence type="ECO:0000256" key="6">
    <source>
        <dbReference type="ARBA" id="ARBA00022989"/>
    </source>
</evidence>